<protein>
    <submittedName>
        <fullName evidence="2">Transglycosylase SLT domain-containing protein</fullName>
    </submittedName>
</protein>
<evidence type="ECO:0000313" key="3">
    <source>
        <dbReference type="Proteomes" id="UP000468717"/>
    </source>
</evidence>
<proteinExistence type="predicted"/>
<dbReference type="SUPFAM" id="SSF53955">
    <property type="entry name" value="Lysozyme-like"/>
    <property type="match status" value="1"/>
</dbReference>
<evidence type="ECO:0000313" key="2">
    <source>
        <dbReference type="EMBL" id="KAB8065261.1"/>
    </source>
</evidence>
<reference evidence="2 3" key="1">
    <citation type="submission" date="2019-10" db="EMBL/GenBank/DDBJ databases">
        <title>Three novel species isolated from a subtropical stream in China.</title>
        <authorList>
            <person name="Lu H."/>
        </authorList>
    </citation>
    <scope>NUCLEOTIDE SEQUENCE [LARGE SCALE GENOMIC DNA]</scope>
    <source>
        <strain evidence="2 3">FT13W</strain>
    </source>
</reference>
<accession>A0A6I1IM90</accession>
<keyword evidence="3" id="KW-1185">Reference proteome</keyword>
<dbReference type="RefSeq" id="WP_152282335.1">
    <property type="nucleotide sequence ID" value="NZ_WFLI01000008.1"/>
</dbReference>
<organism evidence="2 3">
    <name type="scientific">Janthinobacterium violaceinigrum</name>
    <dbReference type="NCBI Taxonomy" id="2654252"/>
    <lineage>
        <taxon>Bacteria</taxon>
        <taxon>Pseudomonadati</taxon>
        <taxon>Pseudomonadota</taxon>
        <taxon>Betaproteobacteria</taxon>
        <taxon>Burkholderiales</taxon>
        <taxon>Oxalobacteraceae</taxon>
        <taxon>Janthinobacterium</taxon>
    </lineage>
</organism>
<dbReference type="CDD" id="cd16892">
    <property type="entry name" value="LT_VirB1-like"/>
    <property type="match status" value="1"/>
</dbReference>
<dbReference type="Gene3D" id="1.10.530.10">
    <property type="match status" value="1"/>
</dbReference>
<evidence type="ECO:0000259" key="1">
    <source>
        <dbReference type="Pfam" id="PF01464"/>
    </source>
</evidence>
<feature type="domain" description="Transglycosylase SLT" evidence="1">
    <location>
        <begin position="7"/>
        <end position="111"/>
    </location>
</feature>
<dbReference type="Proteomes" id="UP000468717">
    <property type="component" value="Unassembled WGS sequence"/>
</dbReference>
<comment type="caution">
    <text evidence="2">The sequence shown here is derived from an EMBL/GenBank/DDBJ whole genome shotgun (WGS) entry which is preliminary data.</text>
</comment>
<dbReference type="InterPro" id="IPR023346">
    <property type="entry name" value="Lysozyme-like_dom_sf"/>
</dbReference>
<dbReference type="EMBL" id="WFLI01000008">
    <property type="protein sequence ID" value="KAB8065261.1"/>
    <property type="molecule type" value="Genomic_DNA"/>
</dbReference>
<gene>
    <name evidence="2" type="ORF">GCN75_09680</name>
</gene>
<name>A0A6I1IM90_9BURK</name>
<sequence length="179" mass="18559">MLDAIPYACAQDVPPALVRQLVRVESGGNPFAIGVVGGRLARQPRTLAEALATVQSLEQQGVNYSIGISQVNRIHFPRLGWNKELANGFDACGNLQAGTGILKTCYQRAVGAGYAGTALDGANAASRASLSCYYSGNFVSGERLGYVARVLGGSPDPGQGQGQGQGRQLAAATSSILFD</sequence>
<dbReference type="Pfam" id="PF01464">
    <property type="entry name" value="SLT"/>
    <property type="match status" value="1"/>
</dbReference>
<dbReference type="InterPro" id="IPR008258">
    <property type="entry name" value="Transglycosylase_SLT_dom_1"/>
</dbReference>
<dbReference type="AlphaFoldDB" id="A0A6I1IM90"/>